<evidence type="ECO:0000256" key="3">
    <source>
        <dbReference type="ARBA" id="ARBA00022806"/>
    </source>
</evidence>
<evidence type="ECO:0000256" key="8">
    <source>
        <dbReference type="SAM" id="MobiDB-lite"/>
    </source>
</evidence>
<feature type="compositionally biased region" description="Basic and acidic residues" evidence="8">
    <location>
        <begin position="393"/>
        <end position="409"/>
    </location>
</feature>
<dbReference type="Pfam" id="PF00270">
    <property type="entry name" value="DEAD"/>
    <property type="match status" value="1"/>
</dbReference>
<evidence type="ECO:0000259" key="9">
    <source>
        <dbReference type="PROSITE" id="PS51192"/>
    </source>
</evidence>
<keyword evidence="1 7" id="KW-0547">Nucleotide-binding</keyword>
<dbReference type="GO" id="GO:0004386">
    <property type="term" value="F:helicase activity"/>
    <property type="evidence" value="ECO:0007669"/>
    <property type="project" value="UniProtKB-KW"/>
</dbReference>
<dbReference type="SMART" id="SM00487">
    <property type="entry name" value="DEXDc"/>
    <property type="match status" value="1"/>
</dbReference>
<comment type="caution">
    <text evidence="12">The sequence shown here is derived from an EMBL/GenBank/DDBJ whole genome shotgun (WGS) entry which is preliminary data.</text>
</comment>
<dbReference type="SMART" id="SM00490">
    <property type="entry name" value="HELICc"/>
    <property type="match status" value="1"/>
</dbReference>
<feature type="compositionally biased region" description="Basic and acidic residues" evidence="8">
    <location>
        <begin position="504"/>
        <end position="520"/>
    </location>
</feature>
<feature type="compositionally biased region" description="Basic residues" evidence="8">
    <location>
        <begin position="469"/>
        <end position="483"/>
    </location>
</feature>
<feature type="region of interest" description="Disordered" evidence="8">
    <location>
        <begin position="381"/>
        <end position="527"/>
    </location>
</feature>
<evidence type="ECO:0000256" key="5">
    <source>
        <dbReference type="ARBA" id="ARBA00038437"/>
    </source>
</evidence>
<evidence type="ECO:0000256" key="7">
    <source>
        <dbReference type="RuleBase" id="RU000492"/>
    </source>
</evidence>
<name>A0ABY2NTB5_9LEPT</name>
<evidence type="ECO:0000256" key="6">
    <source>
        <dbReference type="PROSITE-ProRule" id="PRU00552"/>
    </source>
</evidence>
<keyword evidence="3 7" id="KW-0347">Helicase</keyword>
<feature type="domain" description="Helicase ATP-binding" evidence="9">
    <location>
        <begin position="32"/>
        <end position="205"/>
    </location>
</feature>
<dbReference type="CDD" id="cd18787">
    <property type="entry name" value="SF2_C_DEAD"/>
    <property type="match status" value="1"/>
</dbReference>
<feature type="compositionally biased region" description="Basic and acidic residues" evidence="8">
    <location>
        <begin position="416"/>
        <end position="427"/>
    </location>
</feature>
<evidence type="ECO:0000259" key="10">
    <source>
        <dbReference type="PROSITE" id="PS51194"/>
    </source>
</evidence>
<sequence length="539" mass="60827">MKFNELPFHESLTKALEKIGYTELTPIQAKSIPFAMEGSDLTGLAQTGTGKTMAFLLPTLHRLLSAPEEEALPYALVLAPTRELTIQIAEEARKLLEFTDFGVATIIGGTDYKSQEQALGNKACIIVATPGRLIDFVKNHGLSLENVKVVILDEADRMFDMGFVQDLKYIFHKCKNRKQSLLFSATLSYEVVRLASKYLNDPIEVHINPEKVITERIDQSLLHLGREEKLPYLVNSLLNYPIEGLGIIFTNYKMNIPKIVSALRRFGITATGLSSELDQKKRIRLLRDFKAGKYKYLIATDVASRGIDIENIDVVYNYDLPQDAENYVHRIGRTARAGRKGQSIGFCSETDYTELERIEKYLNSKIPTAEIREEYLEFPKGDFTPAFPEETIPGEKKYQERESRGDRGGRGQKPSRGGEHRGDRGDRSGGGGDRGGRGKGKGDKHQPPAKMAHPHGHPQHPGSGEDHKHPAKMTHHEMKHGHHPKDGKGKHPHKKNQSGNRNQKNNDPRRNLFDINEVKKSKQKKQSIWQRILSIFKKD</sequence>
<evidence type="ECO:0000313" key="12">
    <source>
        <dbReference type="EMBL" id="TGM60792.1"/>
    </source>
</evidence>
<evidence type="ECO:0000256" key="1">
    <source>
        <dbReference type="ARBA" id="ARBA00022741"/>
    </source>
</evidence>
<organism evidence="12 13">
    <name type="scientific">Leptospira vanthielii</name>
    <dbReference type="NCBI Taxonomy" id="293085"/>
    <lineage>
        <taxon>Bacteria</taxon>
        <taxon>Pseudomonadati</taxon>
        <taxon>Spirochaetota</taxon>
        <taxon>Spirochaetia</taxon>
        <taxon>Leptospirales</taxon>
        <taxon>Leptospiraceae</taxon>
        <taxon>Leptospira</taxon>
    </lineage>
</organism>
<feature type="domain" description="DEAD-box RNA helicase Q" evidence="11">
    <location>
        <begin position="1"/>
        <end position="29"/>
    </location>
</feature>
<dbReference type="SUPFAM" id="SSF52540">
    <property type="entry name" value="P-loop containing nucleoside triphosphate hydrolases"/>
    <property type="match status" value="1"/>
</dbReference>
<protein>
    <submittedName>
        <fullName evidence="12">DEAD/DEAH box helicase</fullName>
    </submittedName>
</protein>
<feature type="domain" description="Helicase C-terminal" evidence="10">
    <location>
        <begin position="216"/>
        <end position="377"/>
    </location>
</feature>
<dbReference type="InterPro" id="IPR011545">
    <property type="entry name" value="DEAD/DEAH_box_helicase_dom"/>
</dbReference>
<dbReference type="InterPro" id="IPR050079">
    <property type="entry name" value="DEAD_box_RNA_helicase"/>
</dbReference>
<dbReference type="InterPro" id="IPR014014">
    <property type="entry name" value="RNA_helicase_DEAD_Q_motif"/>
</dbReference>
<dbReference type="InterPro" id="IPR000629">
    <property type="entry name" value="RNA-helicase_DEAD-box_CS"/>
</dbReference>
<dbReference type="InterPro" id="IPR044742">
    <property type="entry name" value="DEAD/DEAH_RhlB"/>
</dbReference>
<dbReference type="RefSeq" id="WP_002983300.1">
    <property type="nucleotide sequence ID" value="NZ_RQHF01000008.1"/>
</dbReference>
<dbReference type="Gene3D" id="3.40.50.300">
    <property type="entry name" value="P-loop containing nucleotide triphosphate hydrolases"/>
    <property type="match status" value="2"/>
</dbReference>
<dbReference type="Pfam" id="PF00271">
    <property type="entry name" value="Helicase_C"/>
    <property type="match status" value="1"/>
</dbReference>
<keyword evidence="13" id="KW-1185">Reference proteome</keyword>
<proteinExistence type="inferred from homology"/>
<reference evidence="13" key="1">
    <citation type="journal article" date="2019" name="PLoS Negl. Trop. Dis.">
        <title>Revisiting the worldwide diversity of Leptospira species in the environment.</title>
        <authorList>
            <person name="Vincent A.T."/>
            <person name="Schiettekatte O."/>
            <person name="Bourhy P."/>
            <person name="Veyrier F.J."/>
            <person name="Picardeau M."/>
        </authorList>
    </citation>
    <scope>NUCLEOTIDE SEQUENCE [LARGE SCALE GENOMIC DNA]</scope>
    <source>
        <strain evidence="13">201601955</strain>
    </source>
</reference>
<dbReference type="EMBL" id="RQHF01000008">
    <property type="protein sequence ID" value="TGM60792.1"/>
    <property type="molecule type" value="Genomic_DNA"/>
</dbReference>
<dbReference type="InterPro" id="IPR001650">
    <property type="entry name" value="Helicase_C-like"/>
</dbReference>
<comment type="similarity">
    <text evidence="5 7">Belongs to the DEAD box helicase family.</text>
</comment>
<evidence type="ECO:0000313" key="13">
    <source>
        <dbReference type="Proteomes" id="UP000298112"/>
    </source>
</evidence>
<evidence type="ECO:0000256" key="2">
    <source>
        <dbReference type="ARBA" id="ARBA00022801"/>
    </source>
</evidence>
<evidence type="ECO:0000259" key="11">
    <source>
        <dbReference type="PROSITE" id="PS51195"/>
    </source>
</evidence>
<dbReference type="Proteomes" id="UP000298112">
    <property type="component" value="Unassembled WGS sequence"/>
</dbReference>
<keyword evidence="4 7" id="KW-0067">ATP-binding</keyword>
<dbReference type="PANTHER" id="PTHR47959:SF13">
    <property type="entry name" value="ATP-DEPENDENT RNA HELICASE RHLE"/>
    <property type="match status" value="1"/>
</dbReference>
<dbReference type="PANTHER" id="PTHR47959">
    <property type="entry name" value="ATP-DEPENDENT RNA HELICASE RHLE-RELATED"/>
    <property type="match status" value="1"/>
</dbReference>
<evidence type="ECO:0000256" key="4">
    <source>
        <dbReference type="ARBA" id="ARBA00022840"/>
    </source>
</evidence>
<feature type="short sequence motif" description="Q motif" evidence="6">
    <location>
        <begin position="1"/>
        <end position="29"/>
    </location>
</feature>
<dbReference type="PROSITE" id="PS51195">
    <property type="entry name" value="Q_MOTIF"/>
    <property type="match status" value="1"/>
</dbReference>
<dbReference type="PROSITE" id="PS51194">
    <property type="entry name" value="HELICASE_CTER"/>
    <property type="match status" value="1"/>
</dbReference>
<keyword evidence="2 7" id="KW-0378">Hydrolase</keyword>
<dbReference type="InterPro" id="IPR014001">
    <property type="entry name" value="Helicase_ATP-bd"/>
</dbReference>
<dbReference type="InterPro" id="IPR027417">
    <property type="entry name" value="P-loop_NTPase"/>
</dbReference>
<dbReference type="PROSITE" id="PS00039">
    <property type="entry name" value="DEAD_ATP_HELICASE"/>
    <property type="match status" value="1"/>
</dbReference>
<feature type="compositionally biased region" description="Basic and acidic residues" evidence="8">
    <location>
        <begin position="434"/>
        <end position="446"/>
    </location>
</feature>
<dbReference type="CDD" id="cd00268">
    <property type="entry name" value="DEADc"/>
    <property type="match status" value="1"/>
</dbReference>
<accession>A0ABY2NTB5</accession>
<dbReference type="PROSITE" id="PS51192">
    <property type="entry name" value="HELICASE_ATP_BIND_1"/>
    <property type="match status" value="1"/>
</dbReference>
<gene>
    <name evidence="12" type="ORF">EHQ95_02645</name>
</gene>